<dbReference type="SUPFAM" id="SSF53474">
    <property type="entry name" value="alpha/beta-Hydrolases"/>
    <property type="match status" value="1"/>
</dbReference>
<gene>
    <name evidence="3" type="ORF">SAMN04488001_0704</name>
</gene>
<dbReference type="Gene3D" id="3.40.50.1820">
    <property type="entry name" value="alpha/beta hydrolase"/>
    <property type="match status" value="1"/>
</dbReference>
<dbReference type="InterPro" id="IPR022742">
    <property type="entry name" value="Hydrolase_4"/>
</dbReference>
<dbReference type="Proteomes" id="UP000199441">
    <property type="component" value="Unassembled WGS sequence"/>
</dbReference>
<dbReference type="Pfam" id="PF12146">
    <property type="entry name" value="Hydrolase_4"/>
    <property type="match status" value="1"/>
</dbReference>
<keyword evidence="4" id="KW-1185">Reference proteome</keyword>
<dbReference type="EMBL" id="FNOI01000001">
    <property type="protein sequence ID" value="SDW26949.1"/>
    <property type="molecule type" value="Genomic_DNA"/>
</dbReference>
<reference evidence="4" key="1">
    <citation type="submission" date="2016-10" db="EMBL/GenBank/DDBJ databases">
        <authorList>
            <person name="Varghese N."/>
            <person name="Submissions S."/>
        </authorList>
    </citation>
    <scope>NUCLEOTIDE SEQUENCE [LARGE SCALE GENOMIC DNA]</scope>
    <source>
        <strain evidence="4">DSM 26922</strain>
    </source>
</reference>
<proteinExistence type="predicted"/>
<evidence type="ECO:0000259" key="2">
    <source>
        <dbReference type="Pfam" id="PF12146"/>
    </source>
</evidence>
<sequence length="326" mass="35153">MQRFGQWLGRILLGLLVIGVAIYLFVPAEPVDTEITFQESSLGDDLDAYLAKSEAKFDDITEGVEKRIVWAGEVGAQTPVSIVYVHGFSATSEEIRPVPDKLAAQLGANLFYTRLKGHGRGALAMAEPVAGDWLEDVAEALAIGRRLGQDVIVIATSTGGTAAAIAATDPLLMERVKGVVMVSPNFRVRSPMSVMLEWPLARSWTALVAGAERSFAPINDDHGKYWTTLYPTTALIPMAALVKHARDADYSKVTTPALFLFSDSDGVVSAETTRAVSTKWGGPVTLSPRELAEGDDPFNHVIAGDILSPNQTEETVAVMKAWIEEI</sequence>
<evidence type="ECO:0000313" key="3">
    <source>
        <dbReference type="EMBL" id="SDW26949.1"/>
    </source>
</evidence>
<dbReference type="AlphaFoldDB" id="A0A1H2S7L0"/>
<evidence type="ECO:0000256" key="1">
    <source>
        <dbReference type="SAM" id="Phobius"/>
    </source>
</evidence>
<keyword evidence="1" id="KW-0472">Membrane</keyword>
<evidence type="ECO:0000313" key="4">
    <source>
        <dbReference type="Proteomes" id="UP000199441"/>
    </source>
</evidence>
<feature type="transmembrane region" description="Helical" evidence="1">
    <location>
        <begin position="7"/>
        <end position="26"/>
    </location>
</feature>
<name>A0A1H2S7L0_9RHOB</name>
<protein>
    <submittedName>
        <fullName evidence="3">Esterase/lipase</fullName>
    </submittedName>
</protein>
<dbReference type="InterPro" id="IPR029058">
    <property type="entry name" value="AB_hydrolase_fold"/>
</dbReference>
<organism evidence="3 4">
    <name type="scientific">Litoreibacter albidus</name>
    <dbReference type="NCBI Taxonomy" id="670155"/>
    <lineage>
        <taxon>Bacteria</taxon>
        <taxon>Pseudomonadati</taxon>
        <taxon>Pseudomonadota</taxon>
        <taxon>Alphaproteobacteria</taxon>
        <taxon>Rhodobacterales</taxon>
        <taxon>Roseobacteraceae</taxon>
        <taxon>Litoreibacter</taxon>
    </lineage>
</organism>
<keyword evidence="1" id="KW-1133">Transmembrane helix</keyword>
<keyword evidence="1" id="KW-0812">Transmembrane</keyword>
<accession>A0A1H2S7L0</accession>
<dbReference type="RefSeq" id="WP_089944479.1">
    <property type="nucleotide sequence ID" value="NZ_FNOI01000001.1"/>
</dbReference>
<dbReference type="STRING" id="670155.SAMN04488001_0704"/>
<feature type="domain" description="Serine aminopeptidase S33" evidence="2">
    <location>
        <begin position="81"/>
        <end position="276"/>
    </location>
</feature>
<dbReference type="OrthoDB" id="5416147at2"/>